<evidence type="ECO:0000256" key="5">
    <source>
        <dbReference type="SAM" id="MobiDB-lite"/>
    </source>
</evidence>
<dbReference type="PANTHER" id="PTHR21681">
    <property type="entry name" value="EUKARYOTIC TRANSLATION INITIATION FACTOR 3 SUBUNIT J"/>
    <property type="match status" value="1"/>
</dbReference>
<dbReference type="GO" id="GO:0033290">
    <property type="term" value="C:eukaryotic 48S preinitiation complex"/>
    <property type="evidence" value="ECO:0007669"/>
    <property type="project" value="UniProtKB-UniRule"/>
</dbReference>
<dbReference type="GO" id="GO:0005852">
    <property type="term" value="C:eukaryotic translation initiation factor 3 complex"/>
    <property type="evidence" value="ECO:0007669"/>
    <property type="project" value="UniProtKB-UniRule"/>
</dbReference>
<feature type="compositionally biased region" description="Acidic residues" evidence="5">
    <location>
        <begin position="29"/>
        <end position="47"/>
    </location>
</feature>
<comment type="subcellular location">
    <subcellularLocation>
        <location evidence="4">Cytoplasm</location>
    </subcellularLocation>
</comment>
<dbReference type="GO" id="GO:0016282">
    <property type="term" value="C:eukaryotic 43S preinitiation complex"/>
    <property type="evidence" value="ECO:0007669"/>
    <property type="project" value="UniProtKB-UniRule"/>
</dbReference>
<evidence type="ECO:0000313" key="6">
    <source>
        <dbReference type="EMBL" id="JAV09345.1"/>
    </source>
</evidence>
<dbReference type="PANTHER" id="PTHR21681:SF0">
    <property type="entry name" value="EUKARYOTIC TRANSLATION INITIATION FACTOR 3 SUBUNIT J"/>
    <property type="match status" value="1"/>
</dbReference>
<dbReference type="GO" id="GO:0003743">
    <property type="term" value="F:translation initiation factor activity"/>
    <property type="evidence" value="ECO:0007669"/>
    <property type="project" value="UniProtKB-UniRule"/>
</dbReference>
<dbReference type="GO" id="GO:0001732">
    <property type="term" value="P:formation of cytoplasmic translation initiation complex"/>
    <property type="evidence" value="ECO:0007669"/>
    <property type="project" value="UniProtKB-UniRule"/>
</dbReference>
<dbReference type="HAMAP" id="MF_03009">
    <property type="entry name" value="eIF3j"/>
    <property type="match status" value="1"/>
</dbReference>
<proteinExistence type="inferred from homology"/>
<feature type="region of interest" description="Disordered" evidence="5">
    <location>
        <begin position="1"/>
        <end position="69"/>
    </location>
</feature>
<keyword evidence="2 4" id="KW-0396">Initiation factor</keyword>
<dbReference type="AlphaFoldDB" id="A0A1L8DSP8"/>
<keyword evidence="3 4" id="KW-0648">Protein biosynthesis</keyword>
<evidence type="ECO:0000256" key="3">
    <source>
        <dbReference type="ARBA" id="ARBA00022917"/>
    </source>
</evidence>
<keyword evidence="1 4" id="KW-0963">Cytoplasm</keyword>
<dbReference type="Gene3D" id="1.10.246.60">
    <property type="entry name" value="Eukaryotic translation initiation factor 3 like domains"/>
    <property type="match status" value="1"/>
</dbReference>
<dbReference type="Pfam" id="PF08597">
    <property type="entry name" value="eIF3_subunit"/>
    <property type="match status" value="1"/>
</dbReference>
<evidence type="ECO:0000256" key="2">
    <source>
        <dbReference type="ARBA" id="ARBA00022540"/>
    </source>
</evidence>
<sequence>MDDDWEQIADNIEKGTAPPKNPNINKWDGEDEEEDVKDSWEDDEEKKDEEKVEVKPAPKPKKTLQKKIEEKERLEEEELNRLEQEKLEAMTPEEQLAEKLRIEKAQKESDLKNAQDLLGVGGERLVGEGIDAMVPTNKAEFTELADAISRKVATFKAKEEFPVFVEDLVRNLCVHLMSTDLKKVKSTVDNLYTEKQKMEKEKSKKGKAKSRAKLRYDGDTQSKITDYGYEEFDDYDDFM</sequence>
<dbReference type="EMBL" id="GFDF01004739">
    <property type="protein sequence ID" value="JAV09345.1"/>
    <property type="molecule type" value="Transcribed_RNA"/>
</dbReference>
<accession>A0A1L8DSP8</accession>
<protein>
    <recommendedName>
        <fullName evidence="4">Eukaryotic translation initiation factor 3 subunit J</fullName>
        <shortName evidence="4">eIF3j</shortName>
    </recommendedName>
</protein>
<reference evidence="6" key="1">
    <citation type="submission" date="2016-12" db="EMBL/GenBank/DDBJ databases">
        <title>An insight into the sialome and mialome of the sand fly, Nyssomyia neivai.</title>
        <authorList>
            <person name="Sebastian V."/>
            <person name="Goulart T.M."/>
            <person name="Oliveira W."/>
            <person name="Calvo E."/>
            <person name="Oliveira L.F."/>
            <person name="Pinto M.C."/>
            <person name="Rosselino A.M."/>
            <person name="Ribeiro J.M."/>
        </authorList>
    </citation>
    <scope>NUCLEOTIDE SEQUENCE</scope>
</reference>
<dbReference type="InterPro" id="IPR023194">
    <property type="entry name" value="eIF3-like_dom_sf"/>
</dbReference>
<evidence type="ECO:0000256" key="1">
    <source>
        <dbReference type="ARBA" id="ARBA00022490"/>
    </source>
</evidence>
<comment type="function">
    <text evidence="4">Component of the eukaryotic translation initiation factor 3 (eIF-3) complex, which is involved in protein synthesis of a specialized repertoire of mRNAs and, together with other initiation factors, stimulates binding of mRNA and methionyl-tRNAi to the 40S ribosome. The eIF-3 complex specifically targets and initiates translation of a subset of mRNAs involved in cell proliferation.</text>
</comment>
<name>A0A1L8DSP8_9DIPT</name>
<comment type="subunit">
    <text evidence="4">Component of the eukaryotic translation initiation factor 3 (eIF-3) complex.</text>
</comment>
<comment type="similarity">
    <text evidence="4">Belongs to the eIF-3 subunit J family.</text>
</comment>
<dbReference type="InterPro" id="IPR013906">
    <property type="entry name" value="eIF3j"/>
</dbReference>
<organism evidence="6">
    <name type="scientific">Nyssomyia neivai</name>
    <dbReference type="NCBI Taxonomy" id="330878"/>
    <lineage>
        <taxon>Eukaryota</taxon>
        <taxon>Metazoa</taxon>
        <taxon>Ecdysozoa</taxon>
        <taxon>Arthropoda</taxon>
        <taxon>Hexapoda</taxon>
        <taxon>Insecta</taxon>
        <taxon>Pterygota</taxon>
        <taxon>Neoptera</taxon>
        <taxon>Endopterygota</taxon>
        <taxon>Diptera</taxon>
        <taxon>Nematocera</taxon>
        <taxon>Psychodoidea</taxon>
        <taxon>Psychodidae</taxon>
        <taxon>Nyssomyia</taxon>
    </lineage>
</organism>
<evidence type="ECO:0000256" key="4">
    <source>
        <dbReference type="HAMAP-Rule" id="MF_03009"/>
    </source>
</evidence>